<dbReference type="EMBL" id="KI635767">
    <property type="protein sequence ID" value="ETB59029.1"/>
    <property type="molecule type" value="Genomic_DNA"/>
</dbReference>
<keyword evidence="2" id="KW-1185">Reference proteome</keyword>
<gene>
    <name evidence="1" type="ORF">YYC_03321</name>
</gene>
<accession>V7PHV8</accession>
<protein>
    <submittedName>
        <fullName evidence="1">Uncharacterized protein</fullName>
    </submittedName>
</protein>
<reference evidence="1 2" key="1">
    <citation type="submission" date="2013-11" db="EMBL/GenBank/DDBJ databases">
        <title>The Genome Sequence of Plasmodium yoelii 17X.</title>
        <authorList>
            <consortium name="The Broad Institute Genomics Platform"/>
            <consortium name="The Broad Institute Genome Sequencing Center for Infectious Disease"/>
            <person name="Neafsey D."/>
            <person name="Adams J."/>
            <person name="Walker B."/>
            <person name="Young S.K."/>
            <person name="Zeng Q."/>
            <person name="Gargeya S."/>
            <person name="Fitzgerald M."/>
            <person name="Haas B."/>
            <person name="Abouelleil A."/>
            <person name="Alvarado L."/>
            <person name="Chapman S.B."/>
            <person name="Gainer-Dewar J."/>
            <person name="Goldberg J."/>
            <person name="Griggs A."/>
            <person name="Gujja S."/>
            <person name="Hansen M."/>
            <person name="Howarth C."/>
            <person name="Imamovic A."/>
            <person name="Ireland A."/>
            <person name="Larimer J."/>
            <person name="McCowan C."/>
            <person name="Murphy C."/>
            <person name="Pearson M."/>
            <person name="Poon T.W."/>
            <person name="Priest M."/>
            <person name="Roberts A."/>
            <person name="Saif S."/>
            <person name="Shea T."/>
            <person name="Sykes S."/>
            <person name="Wortman J."/>
            <person name="Nusbaum C."/>
            <person name="Birren B."/>
        </authorList>
    </citation>
    <scope>NUCLEOTIDE SEQUENCE [LARGE SCALE GENOMIC DNA]</scope>
    <source>
        <strain evidence="1 2">17X</strain>
    </source>
</reference>
<name>V7PHV8_PLAYE</name>
<dbReference type="AlphaFoldDB" id="V7PHV8"/>
<evidence type="ECO:0000313" key="2">
    <source>
        <dbReference type="Proteomes" id="UP000018538"/>
    </source>
</evidence>
<organism evidence="1 2">
    <name type="scientific">Plasmodium yoelii 17X</name>
    <dbReference type="NCBI Taxonomy" id="1323249"/>
    <lineage>
        <taxon>Eukaryota</taxon>
        <taxon>Sar</taxon>
        <taxon>Alveolata</taxon>
        <taxon>Apicomplexa</taxon>
        <taxon>Aconoidasida</taxon>
        <taxon>Haemosporida</taxon>
        <taxon>Plasmodiidae</taxon>
        <taxon>Plasmodium</taxon>
        <taxon>Plasmodium (Vinckeia)</taxon>
    </lineage>
</organism>
<proteinExistence type="predicted"/>
<sequence length="64" mass="7465">MNNAQNLANIYLNLYIKRENISYLSPLKIFTLKYLFKLINSISTDSVLIGVLNYGNDTRNIFYN</sequence>
<dbReference type="Proteomes" id="UP000018538">
    <property type="component" value="Unassembled WGS sequence"/>
</dbReference>
<evidence type="ECO:0000313" key="1">
    <source>
        <dbReference type="EMBL" id="ETB59029.1"/>
    </source>
</evidence>